<dbReference type="Gene3D" id="3.30.450.90">
    <property type="match status" value="1"/>
</dbReference>
<organism evidence="1 2">
    <name type="scientific">Paragemmobacter amnigenus</name>
    <dbReference type="NCBI Taxonomy" id="2852097"/>
    <lineage>
        <taxon>Bacteria</taxon>
        <taxon>Pseudomonadati</taxon>
        <taxon>Pseudomonadota</taxon>
        <taxon>Alphaproteobacteria</taxon>
        <taxon>Rhodobacterales</taxon>
        <taxon>Paracoccaceae</taxon>
        <taxon>Paragemmobacter</taxon>
    </lineage>
</organism>
<evidence type="ECO:0000313" key="1">
    <source>
        <dbReference type="EMBL" id="MBU9698873.1"/>
    </source>
</evidence>
<dbReference type="Proteomes" id="UP000731907">
    <property type="component" value="Unassembled WGS sequence"/>
</dbReference>
<comment type="caution">
    <text evidence="1">The sequence shown here is derived from an EMBL/GenBank/DDBJ whole genome shotgun (WGS) entry which is preliminary data.</text>
</comment>
<proteinExistence type="predicted"/>
<evidence type="ECO:0000313" key="2">
    <source>
        <dbReference type="Proteomes" id="UP000731907"/>
    </source>
</evidence>
<protein>
    <recommendedName>
        <fullName evidence="3">P-type conjugative transfer ATPase TrbB</fullName>
    </recommendedName>
</protein>
<reference evidence="1 2" key="1">
    <citation type="submission" date="2021-06" db="EMBL/GenBank/DDBJ databases">
        <title>Rhodobacteraceae bacterium strain HSP-20.</title>
        <authorList>
            <person name="Chen W.-M."/>
        </authorList>
    </citation>
    <scope>NUCLEOTIDE SEQUENCE [LARGE SCALE GENOMIC DNA]</scope>
    <source>
        <strain evidence="1 2">HSP-20</strain>
    </source>
</reference>
<accession>A0ABS6J539</accession>
<name>A0ABS6J539_9RHOB</name>
<gene>
    <name evidence="1" type="ORF">GU927_013560</name>
</gene>
<evidence type="ECO:0008006" key="3">
    <source>
        <dbReference type="Google" id="ProtNLM"/>
    </source>
</evidence>
<keyword evidence="2" id="KW-1185">Reference proteome</keyword>
<dbReference type="EMBL" id="JAAATX020000009">
    <property type="protein sequence ID" value="MBU9698873.1"/>
    <property type="molecule type" value="Genomic_DNA"/>
</dbReference>
<sequence>MDDRPSFLGTYLTPLAPLFLRDDLVEVAINPDGKVWIEWTGATHMERLAHL</sequence>
<dbReference type="RefSeq" id="WP_161762986.1">
    <property type="nucleotide sequence ID" value="NZ_JAAATX020000009.1"/>
</dbReference>